<accession>A0A1Z4GLS8</accession>
<dbReference type="InterPro" id="IPR016071">
    <property type="entry name" value="Staphylococal_nuclease_OB-fold"/>
</dbReference>
<organism evidence="2 3">
    <name type="scientific">Anabaenopsis circularis NIES-21</name>
    <dbReference type="NCBI Taxonomy" id="1085406"/>
    <lineage>
        <taxon>Bacteria</taxon>
        <taxon>Bacillati</taxon>
        <taxon>Cyanobacteriota</taxon>
        <taxon>Cyanophyceae</taxon>
        <taxon>Nostocales</taxon>
        <taxon>Nodulariaceae</taxon>
        <taxon>Anabaenopsis</taxon>
    </lineage>
</organism>
<evidence type="ECO:0000313" key="2">
    <source>
        <dbReference type="EMBL" id="BAY18454.1"/>
    </source>
</evidence>
<dbReference type="OrthoDB" id="465137at2"/>
<feature type="domain" description="TNase-like" evidence="1">
    <location>
        <begin position="11"/>
        <end position="135"/>
    </location>
</feature>
<evidence type="ECO:0000259" key="1">
    <source>
        <dbReference type="PROSITE" id="PS50830"/>
    </source>
</evidence>
<dbReference type="Proteomes" id="UP000218287">
    <property type="component" value="Chromosome"/>
</dbReference>
<dbReference type="Pfam" id="PF00565">
    <property type="entry name" value="SNase"/>
    <property type="match status" value="1"/>
</dbReference>
<dbReference type="PROSITE" id="PS50830">
    <property type="entry name" value="TNASE_3"/>
    <property type="match status" value="1"/>
</dbReference>
<protein>
    <submittedName>
        <fullName evidence="2">Putative nuclease</fullName>
    </submittedName>
</protein>
<dbReference type="Gene3D" id="2.40.50.90">
    <property type="match status" value="1"/>
</dbReference>
<proteinExistence type="predicted"/>
<dbReference type="SMART" id="SM00318">
    <property type="entry name" value="SNc"/>
    <property type="match status" value="1"/>
</dbReference>
<dbReference type="EMBL" id="AP018174">
    <property type="protein sequence ID" value="BAY18454.1"/>
    <property type="molecule type" value="Genomic_DNA"/>
</dbReference>
<reference evidence="2 3" key="1">
    <citation type="submission" date="2017-06" db="EMBL/GenBank/DDBJ databases">
        <title>Genome sequencing of cyanobaciteial culture collection at National Institute for Environmental Studies (NIES).</title>
        <authorList>
            <person name="Hirose Y."/>
            <person name="Shimura Y."/>
            <person name="Fujisawa T."/>
            <person name="Nakamura Y."/>
            <person name="Kawachi M."/>
        </authorList>
    </citation>
    <scope>NUCLEOTIDE SEQUENCE [LARGE SCALE GENOMIC DNA]</scope>
    <source>
        <strain evidence="2 3">NIES-21</strain>
    </source>
</reference>
<keyword evidence="3" id="KW-1185">Reference proteome</keyword>
<evidence type="ECO:0000313" key="3">
    <source>
        <dbReference type="Proteomes" id="UP000218287"/>
    </source>
</evidence>
<dbReference type="AlphaFoldDB" id="A0A1Z4GLS8"/>
<gene>
    <name evidence="2" type="ORF">NIES21_43010</name>
</gene>
<dbReference type="InterPro" id="IPR035437">
    <property type="entry name" value="SNase_OB-fold_sf"/>
</dbReference>
<name>A0A1Z4GLS8_9CYAN</name>
<sequence>MNLIELLLVLATVVGVGDSNIIRVKSDTGQIQTVKLACVNLPNARQKSDSSAATQKLKQLLPTGNAVVIRRVTEDESDRITGEIFVDNQSVNLRLVAEGNAVVDQDSIDNCQETKTQYLIAQANAKNKRLGIWQQINPGTNKQVPR</sequence>
<dbReference type="SUPFAM" id="SSF50199">
    <property type="entry name" value="Staphylococcal nuclease"/>
    <property type="match status" value="1"/>
</dbReference>